<evidence type="ECO:0000256" key="5">
    <source>
        <dbReference type="ARBA" id="ARBA00022729"/>
    </source>
</evidence>
<dbReference type="GO" id="GO:0004222">
    <property type="term" value="F:metalloendopeptidase activity"/>
    <property type="evidence" value="ECO:0007669"/>
    <property type="project" value="UniProtKB-UniRule"/>
</dbReference>
<organism evidence="21">
    <name type="scientific">Lepeophtheirus salmonis</name>
    <name type="common">Salmon louse</name>
    <name type="synonym">Caligus salmonis</name>
    <dbReference type="NCBI Taxonomy" id="72036"/>
    <lineage>
        <taxon>Eukaryota</taxon>
        <taxon>Metazoa</taxon>
        <taxon>Ecdysozoa</taxon>
        <taxon>Arthropoda</taxon>
        <taxon>Crustacea</taxon>
        <taxon>Multicrustacea</taxon>
        <taxon>Hexanauplia</taxon>
        <taxon>Copepoda</taxon>
        <taxon>Siphonostomatoida</taxon>
        <taxon>Caligidae</taxon>
        <taxon>Lepeophtheirus</taxon>
    </lineage>
</organism>
<dbReference type="GO" id="GO:0008270">
    <property type="term" value="F:zinc ion binding"/>
    <property type="evidence" value="ECO:0007669"/>
    <property type="project" value="UniProtKB-UniRule"/>
</dbReference>
<evidence type="ECO:0000256" key="3">
    <source>
        <dbReference type="ARBA" id="ARBA00022670"/>
    </source>
</evidence>
<dbReference type="InterPro" id="IPR035914">
    <property type="entry name" value="Sperma_CUB_dom_sf"/>
</dbReference>
<feature type="domain" description="CUB" evidence="18">
    <location>
        <begin position="568"/>
        <end position="682"/>
    </location>
</feature>
<proteinExistence type="predicted"/>
<evidence type="ECO:0000313" key="21">
    <source>
        <dbReference type="EMBL" id="CDW25273.1"/>
    </source>
</evidence>
<feature type="domain" description="CUB" evidence="18">
    <location>
        <begin position="839"/>
        <end position="955"/>
    </location>
</feature>
<dbReference type="InterPro" id="IPR006026">
    <property type="entry name" value="Peptidase_Metallo"/>
</dbReference>
<accession>A0A0K2TGV2</accession>
<feature type="domain" description="CUB" evidence="18">
    <location>
        <begin position="726"/>
        <end position="838"/>
    </location>
</feature>
<dbReference type="InterPro" id="IPR015446">
    <property type="entry name" value="BMP_1/tolloid-like"/>
</dbReference>
<keyword evidence="10" id="KW-0865">Zymogen</keyword>
<dbReference type="RefSeq" id="XP_040580062.1">
    <property type="nucleotide sequence ID" value="XM_040724128.2"/>
</dbReference>
<feature type="active site" evidence="13 16">
    <location>
        <position position="176"/>
    </location>
</feature>
<evidence type="ECO:0000256" key="12">
    <source>
        <dbReference type="ARBA" id="ARBA00023180"/>
    </source>
</evidence>
<dbReference type="KEGG" id="lsm:121128541"/>
<evidence type="ECO:0000256" key="6">
    <source>
        <dbReference type="ARBA" id="ARBA00022737"/>
    </source>
</evidence>
<feature type="disulfide bond" evidence="16">
    <location>
        <begin position="145"/>
        <end position="167"/>
    </location>
</feature>
<evidence type="ECO:0000259" key="18">
    <source>
        <dbReference type="PROSITE" id="PS01180"/>
    </source>
</evidence>
<evidence type="ECO:0000256" key="13">
    <source>
        <dbReference type="PIRSR" id="PIRSR001199-1"/>
    </source>
</evidence>
<dbReference type="GO" id="GO:0030513">
    <property type="term" value="P:positive regulation of BMP signaling pathway"/>
    <property type="evidence" value="ECO:0007669"/>
    <property type="project" value="UniProtKB-ARBA"/>
</dbReference>
<name>A0A0K2TGV2_LEPSM</name>
<dbReference type="SUPFAM" id="SSF55486">
    <property type="entry name" value="Metalloproteases ('zincins'), catalytic domain"/>
    <property type="match status" value="1"/>
</dbReference>
<feature type="binding site" evidence="14 16">
    <location>
        <position position="185"/>
    </location>
    <ligand>
        <name>Zn(2+)</name>
        <dbReference type="ChEBI" id="CHEBI:29105"/>
        <note>catalytic</note>
    </ligand>
</feature>
<evidence type="ECO:0000259" key="20">
    <source>
        <dbReference type="PROSITE" id="PS51864"/>
    </source>
</evidence>
<dbReference type="CDD" id="cd00054">
    <property type="entry name" value="EGF_CA"/>
    <property type="match status" value="2"/>
</dbReference>
<keyword evidence="1" id="KW-0217">Developmental protein</keyword>
<feature type="disulfide bond" evidence="16">
    <location>
        <begin position="147"/>
        <end position="148"/>
    </location>
</feature>
<evidence type="ECO:0000256" key="2">
    <source>
        <dbReference type="ARBA" id="ARBA00022536"/>
    </source>
</evidence>
<dbReference type="Gene3D" id="2.10.25.10">
    <property type="entry name" value="Laminin"/>
    <property type="match status" value="2"/>
</dbReference>
<comment type="caution">
    <text evidence="15">Lacks conserved residue(s) required for the propagation of feature annotation.</text>
</comment>
<dbReference type="SMART" id="SM00235">
    <property type="entry name" value="ZnMc"/>
    <property type="match status" value="1"/>
</dbReference>
<keyword evidence="5" id="KW-0732">Signal</keyword>
<dbReference type="PROSITE" id="PS01186">
    <property type="entry name" value="EGF_2"/>
    <property type="match status" value="2"/>
</dbReference>
<dbReference type="InterPro" id="IPR018097">
    <property type="entry name" value="EGF_Ca-bd_CS"/>
</dbReference>
<dbReference type="CDD" id="cd00041">
    <property type="entry name" value="CUB"/>
    <property type="match status" value="5"/>
</dbReference>
<dbReference type="FunFam" id="2.60.120.290:FF:000004">
    <property type="entry name" value="Metalloendopeptidase"/>
    <property type="match status" value="1"/>
</dbReference>
<dbReference type="Pfam" id="PF14670">
    <property type="entry name" value="FXa_inhibition"/>
    <property type="match status" value="1"/>
</dbReference>
<dbReference type="GeneID" id="121128541"/>
<keyword evidence="3 16" id="KW-0645">Protease</keyword>
<dbReference type="FunFam" id="2.10.25.10:FF:000240">
    <property type="entry name" value="Vitamin K-dependent protein S"/>
    <property type="match status" value="1"/>
</dbReference>
<keyword evidence="7 16" id="KW-0378">Hydrolase</keyword>
<feature type="domain" description="CUB" evidence="18">
    <location>
        <begin position="412"/>
        <end position="524"/>
    </location>
</feature>
<reference evidence="21" key="1">
    <citation type="submission" date="2014-05" db="EMBL/GenBank/DDBJ databases">
        <authorList>
            <person name="Chronopoulou M."/>
        </authorList>
    </citation>
    <scope>NUCLEOTIDE SEQUENCE</scope>
    <source>
        <tissue evidence="21">Whole organism</tissue>
    </source>
</reference>
<dbReference type="Gene3D" id="2.60.120.290">
    <property type="entry name" value="Spermadhesin, CUB domain"/>
    <property type="match status" value="5"/>
</dbReference>
<dbReference type="GO" id="GO:0048468">
    <property type="term" value="P:cell development"/>
    <property type="evidence" value="ECO:0007669"/>
    <property type="project" value="UniProtKB-ARBA"/>
</dbReference>
<dbReference type="InterPro" id="IPR049883">
    <property type="entry name" value="NOTCH1_EGF-like"/>
</dbReference>
<protein>
    <recommendedName>
        <fullName evidence="17">Metalloendopeptidase</fullName>
        <ecNumber evidence="17">3.4.24.-</ecNumber>
    </recommendedName>
</protein>
<dbReference type="GO" id="GO:0016485">
    <property type="term" value="P:protein processing"/>
    <property type="evidence" value="ECO:0007669"/>
    <property type="project" value="UniProtKB-ARBA"/>
</dbReference>
<dbReference type="PROSITE" id="PS50026">
    <property type="entry name" value="EGF_3"/>
    <property type="match status" value="1"/>
</dbReference>
<keyword evidence="2 15" id="KW-0245">EGF-like domain</keyword>
<dbReference type="OrthoDB" id="431034at2759"/>
<keyword evidence="4 14" id="KW-0479">Metal-binding</keyword>
<dbReference type="PROSITE" id="PS00010">
    <property type="entry name" value="ASX_HYDROXYL"/>
    <property type="match status" value="2"/>
</dbReference>
<feature type="binding site" evidence="14 16">
    <location>
        <position position="179"/>
    </location>
    <ligand>
        <name>Zn(2+)</name>
        <dbReference type="ChEBI" id="CHEBI:29105"/>
        <note>catalytic</note>
    </ligand>
</feature>
<dbReference type="PANTHER" id="PTHR24251">
    <property type="entry name" value="OVOCHYMASE-RELATED"/>
    <property type="match status" value="1"/>
</dbReference>
<keyword evidence="6" id="KW-0677">Repeat</keyword>
<dbReference type="SMART" id="SM00179">
    <property type="entry name" value="EGF_CA"/>
    <property type="match status" value="2"/>
</dbReference>
<sequence length="974" mass="110679">MSYLYGLLVILTFRINNVRQESYSTEDLLNLQFRNLISNDVDMDPCKSKKFVGDIAIPTEEYSSAQTWSGSISNKLIKSKRAATARPERIWEYAVIPYEVDANFSGVHKGLFKQAMRHWENFTCVQFVERTDEHPNWIVFTERPCGCCSFVGKRGNGPQAISIGKNCDKFGIVVHELGHVVGFWHEHTRPDRDDWVTIMRENIMVGQEYNFNRLTSEEVNSLGLRYDYDSIMHYARNTFSKGTYLDTIFPRDDLPENRDDFPEIGQRIKLSNGDIAQTMALYNCPVCGRTFQDTKMSFGSPQNSAYTTSPGIEKRSFHNGDQCQWRILATHGEKIILNITLLDIPKSHSCNENYLEIRDGYWYRSKLLVRLCGQEAPSSPIVSSGSRLLLTYVTSEVATKHIGFLADYEAVCGGDLDLENGQLESPNYPADYHPNKECIWRINVPPGFQVALKFQSFEIENHDSCVYDYIEIRDGFESNSQLLGIFCGYKMPEDIKSSGNNIWVKFVSDGSVQKAGFSASFMKEYDECLSIEEHGCEHECFNTLGGYKCHCRIGYELHSDEKRCENACGGLIEASNGTIVSPSFPELYPANKKCIWEILAPPQWRITMNFTHFDIEGNNQDCEYDSLSLSSPMDSRELRKHGVFCGSRVPPLITSEGNILRLEFVSDNSVQKSGFAGIFFTDKDECSTNNGGCQHICRNTIGDYYCSCHQGFIIHENGHDCKEGGCKHEITFPMGEIFSPHFPELYPAKKDCIWIFSTTPGHRIKIIYVEFEMEPHQECAYDHLIMYDGHTTDDTILGRFCGSKLPHPIVASDDKLLLVFKSDASVQRRGFSAKHKTVCGGHLTAKEYVRHIYSHAKYGDANYYNKAECDWIVEAPIGKNVHLSFLTFEMEEENDCGYDFIEIFSGFDASGPSYGRFCGNKIPPEIISVDESLLLRFKSDDTINSKGFSAQYSIIDEVDNFDYDFGKSISEKNI</sequence>
<comment type="cofactor">
    <cofactor evidence="16 17">
        <name>Zn(2+)</name>
        <dbReference type="ChEBI" id="CHEBI:29105"/>
    </cofactor>
    <text evidence="16 17">Binds 1 zinc ion per subunit.</text>
</comment>
<dbReference type="Pfam" id="PF01400">
    <property type="entry name" value="Astacin"/>
    <property type="match status" value="1"/>
</dbReference>
<feature type="domain" description="Peptidase M12A" evidence="20">
    <location>
        <begin position="82"/>
        <end position="285"/>
    </location>
</feature>
<dbReference type="Gene3D" id="3.40.390.10">
    <property type="entry name" value="Collagenase (Catalytic Domain)"/>
    <property type="match status" value="1"/>
</dbReference>
<dbReference type="InterPro" id="IPR024079">
    <property type="entry name" value="MetalloPept_cat_dom_sf"/>
</dbReference>
<dbReference type="FunFam" id="2.60.120.290:FF:000052">
    <property type="entry name" value="Metalloendopeptidase"/>
    <property type="match status" value="1"/>
</dbReference>
<evidence type="ECO:0000256" key="16">
    <source>
        <dbReference type="PROSITE-ProRule" id="PRU01211"/>
    </source>
</evidence>
<feature type="domain" description="EGF-like" evidence="19">
    <location>
        <begin position="524"/>
        <end position="565"/>
    </location>
</feature>
<dbReference type="EC" id="3.4.24.-" evidence="17"/>
<evidence type="ECO:0000256" key="10">
    <source>
        <dbReference type="ARBA" id="ARBA00023145"/>
    </source>
</evidence>
<evidence type="ECO:0000256" key="17">
    <source>
        <dbReference type="RuleBase" id="RU361183"/>
    </source>
</evidence>
<evidence type="ECO:0000256" key="1">
    <source>
        <dbReference type="ARBA" id="ARBA00022473"/>
    </source>
</evidence>
<dbReference type="GO" id="GO:0048731">
    <property type="term" value="P:system development"/>
    <property type="evidence" value="ECO:0007669"/>
    <property type="project" value="UniProtKB-ARBA"/>
</dbReference>
<dbReference type="EMBL" id="HACA01007912">
    <property type="protein sequence ID" value="CDW25273.1"/>
    <property type="molecule type" value="Transcribed_RNA"/>
</dbReference>
<keyword evidence="8 14" id="KW-0862">Zinc</keyword>
<keyword evidence="9 16" id="KW-0482">Metalloprotease</keyword>
<dbReference type="FunFam" id="3.40.390.10:FF:000004">
    <property type="entry name" value="Metalloendopeptidase"/>
    <property type="match status" value="1"/>
</dbReference>
<evidence type="ECO:0000256" key="8">
    <source>
        <dbReference type="ARBA" id="ARBA00022833"/>
    </source>
</evidence>
<dbReference type="PANTHER" id="PTHR24251:SF37">
    <property type="entry name" value="CUB DOMAIN-CONTAINING PROTEIN"/>
    <property type="match status" value="1"/>
</dbReference>
<evidence type="ECO:0000256" key="9">
    <source>
        <dbReference type="ARBA" id="ARBA00023049"/>
    </source>
</evidence>
<dbReference type="SUPFAM" id="SSF57196">
    <property type="entry name" value="EGF/Laminin"/>
    <property type="match status" value="2"/>
</dbReference>
<evidence type="ECO:0000256" key="4">
    <source>
        <dbReference type="ARBA" id="ARBA00022723"/>
    </source>
</evidence>
<dbReference type="InterPro" id="IPR000152">
    <property type="entry name" value="EGF-type_Asp/Asn_hydroxyl_site"/>
</dbReference>
<dbReference type="PROSITE" id="PS51864">
    <property type="entry name" value="ASTACIN"/>
    <property type="match status" value="1"/>
</dbReference>
<dbReference type="PRINTS" id="PR00480">
    <property type="entry name" value="ASTACIN"/>
</dbReference>
<dbReference type="InterPro" id="IPR001881">
    <property type="entry name" value="EGF-like_Ca-bd_dom"/>
</dbReference>
<dbReference type="SMART" id="SM00181">
    <property type="entry name" value="EGF"/>
    <property type="match status" value="2"/>
</dbReference>
<dbReference type="Pfam" id="PF07645">
    <property type="entry name" value="EGF_CA"/>
    <property type="match status" value="1"/>
</dbReference>
<evidence type="ECO:0000256" key="14">
    <source>
        <dbReference type="PIRSR" id="PIRSR001199-2"/>
    </source>
</evidence>
<evidence type="ECO:0000256" key="11">
    <source>
        <dbReference type="ARBA" id="ARBA00023157"/>
    </source>
</evidence>
<dbReference type="PIRSF" id="PIRSF001199">
    <property type="entry name" value="BMP_1/tolloid-like"/>
    <property type="match status" value="1"/>
</dbReference>
<dbReference type="InterPro" id="IPR000742">
    <property type="entry name" value="EGF"/>
</dbReference>
<dbReference type="SMART" id="SM00042">
    <property type="entry name" value="CUB"/>
    <property type="match status" value="5"/>
</dbReference>
<dbReference type="FunFam" id="2.60.120.290:FF:000013">
    <property type="entry name" value="Membrane frizzled-related protein"/>
    <property type="match status" value="2"/>
</dbReference>
<dbReference type="Pfam" id="PF00431">
    <property type="entry name" value="CUB"/>
    <property type="match status" value="5"/>
</dbReference>
<dbReference type="GO" id="GO:0005509">
    <property type="term" value="F:calcium ion binding"/>
    <property type="evidence" value="ECO:0007669"/>
    <property type="project" value="InterPro"/>
</dbReference>
<feature type="domain" description="CUB" evidence="18">
    <location>
        <begin position="287"/>
        <end position="411"/>
    </location>
</feature>
<dbReference type="AlphaFoldDB" id="A0A0K2TGV2"/>
<dbReference type="GO" id="GO:0032927">
    <property type="term" value="P:positive regulation of activin receptor signaling pathway"/>
    <property type="evidence" value="ECO:0007669"/>
    <property type="project" value="UniProtKB-ARBA"/>
</dbReference>
<evidence type="ECO:0000259" key="19">
    <source>
        <dbReference type="PROSITE" id="PS50026"/>
    </source>
</evidence>
<feature type="binding site" evidence="14 16">
    <location>
        <position position="175"/>
    </location>
    <ligand>
        <name>Zn(2+)</name>
        <dbReference type="ChEBI" id="CHEBI:29105"/>
        <note>catalytic</note>
    </ligand>
</feature>
<dbReference type="PROSITE" id="PS01180">
    <property type="entry name" value="CUB"/>
    <property type="match status" value="5"/>
</dbReference>
<dbReference type="SUPFAM" id="SSF49854">
    <property type="entry name" value="Spermadhesin, CUB domain"/>
    <property type="match status" value="5"/>
</dbReference>
<dbReference type="InterPro" id="IPR001506">
    <property type="entry name" value="Peptidase_M12A"/>
</dbReference>
<evidence type="ECO:0000256" key="7">
    <source>
        <dbReference type="ARBA" id="ARBA00022801"/>
    </source>
</evidence>
<dbReference type="InterPro" id="IPR000859">
    <property type="entry name" value="CUB_dom"/>
</dbReference>
<keyword evidence="11 16" id="KW-1015">Disulfide bond</keyword>
<evidence type="ECO:0000256" key="15">
    <source>
        <dbReference type="PROSITE-ProRule" id="PRU00076"/>
    </source>
</evidence>
<dbReference type="PROSITE" id="PS01187">
    <property type="entry name" value="EGF_CA"/>
    <property type="match status" value="2"/>
</dbReference>
<keyword evidence="12" id="KW-0325">Glycoprotein</keyword>